<feature type="transmembrane region" description="Helical" evidence="2">
    <location>
        <begin position="185"/>
        <end position="202"/>
    </location>
</feature>
<feature type="transmembrane region" description="Helical" evidence="2">
    <location>
        <begin position="126"/>
        <end position="148"/>
    </location>
</feature>
<evidence type="ECO:0000256" key="1">
    <source>
        <dbReference type="ARBA" id="ARBA00009067"/>
    </source>
</evidence>
<organism evidence="4 5">
    <name type="scientific">Candidatus Companilactobacillus pullicola</name>
    <dbReference type="NCBI Taxonomy" id="2838523"/>
    <lineage>
        <taxon>Bacteria</taxon>
        <taxon>Bacillati</taxon>
        <taxon>Bacillota</taxon>
        <taxon>Bacilli</taxon>
        <taxon>Lactobacillales</taxon>
        <taxon>Lactobacillaceae</taxon>
        <taxon>Companilactobacillus</taxon>
    </lineage>
</organism>
<evidence type="ECO:0000256" key="2">
    <source>
        <dbReference type="SAM" id="Phobius"/>
    </source>
</evidence>
<keyword evidence="2" id="KW-0472">Membrane</keyword>
<feature type="transmembrane region" description="Helical" evidence="2">
    <location>
        <begin position="87"/>
        <end position="106"/>
    </location>
</feature>
<feature type="transmembrane region" description="Helical" evidence="2">
    <location>
        <begin position="160"/>
        <end position="179"/>
    </location>
</feature>
<feature type="transmembrane region" description="Helical" evidence="2">
    <location>
        <begin position="42"/>
        <end position="60"/>
    </location>
</feature>
<feature type="transmembrane region" description="Helical" evidence="2">
    <location>
        <begin position="14"/>
        <end position="36"/>
    </location>
</feature>
<keyword evidence="4" id="KW-0645">Protease</keyword>
<dbReference type="InterPro" id="IPR003675">
    <property type="entry name" value="Rce1/LyrA-like_dom"/>
</dbReference>
<comment type="similarity">
    <text evidence="1">Belongs to the UPF0177 family.</text>
</comment>
<dbReference type="InterPro" id="IPR052710">
    <property type="entry name" value="CAAX_protease"/>
</dbReference>
<gene>
    <name evidence="4" type="ORF">H9820_11480</name>
</gene>
<comment type="caution">
    <text evidence="4">The sequence shown here is derived from an EMBL/GenBank/DDBJ whole genome shotgun (WGS) entry which is preliminary data.</text>
</comment>
<dbReference type="PANTHER" id="PTHR36435:SF1">
    <property type="entry name" value="CAAX AMINO TERMINAL PROTEASE FAMILY PROTEIN"/>
    <property type="match status" value="1"/>
</dbReference>
<feature type="domain" description="CAAX prenyl protease 2/Lysostaphin resistance protein A-like" evidence="3">
    <location>
        <begin position="126"/>
        <end position="218"/>
    </location>
</feature>
<sequence>MNVKERSYSIGKGFLLMVWFYFLYQVSAIPMVIPTLKTIKELWIKIILFVLGIVLSYLLMKYIWDYFAGDFHPDVEFLPSFDRKHKVVIYIILAILLLVLVGWSSYVVPTSDNQSEIIDMFGKGKWSTIVSVVALGPVIEELIFRGALQKLFFRRIETKWQMGLYIIISTALFTWIHGTPFNAQMIPYLVMGVIFSSSYVLLGDIKYDISLHVLNNLISIIMMSV</sequence>
<evidence type="ECO:0000259" key="3">
    <source>
        <dbReference type="Pfam" id="PF02517"/>
    </source>
</evidence>
<keyword evidence="4" id="KW-0482">Metalloprotease</keyword>
<reference evidence="4" key="2">
    <citation type="submission" date="2021-04" db="EMBL/GenBank/DDBJ databases">
        <authorList>
            <person name="Gilroy R."/>
        </authorList>
    </citation>
    <scope>NUCLEOTIDE SEQUENCE</scope>
    <source>
        <strain evidence="4">3204</strain>
    </source>
</reference>
<name>A0A9D2CPI7_9LACO</name>
<dbReference type="Pfam" id="PF02517">
    <property type="entry name" value="Rce1-like"/>
    <property type="match status" value="1"/>
</dbReference>
<dbReference type="GO" id="GO:0080120">
    <property type="term" value="P:CAAX-box protein maturation"/>
    <property type="evidence" value="ECO:0007669"/>
    <property type="project" value="UniProtKB-ARBA"/>
</dbReference>
<dbReference type="GO" id="GO:0004175">
    <property type="term" value="F:endopeptidase activity"/>
    <property type="evidence" value="ECO:0007669"/>
    <property type="project" value="UniProtKB-ARBA"/>
</dbReference>
<accession>A0A9D2CPI7</accession>
<proteinExistence type="inferred from homology"/>
<evidence type="ECO:0000313" key="5">
    <source>
        <dbReference type="Proteomes" id="UP000824013"/>
    </source>
</evidence>
<keyword evidence="2" id="KW-1133">Transmembrane helix</keyword>
<keyword evidence="4" id="KW-0378">Hydrolase</keyword>
<keyword evidence="2" id="KW-0812">Transmembrane</keyword>
<evidence type="ECO:0000313" key="4">
    <source>
        <dbReference type="EMBL" id="HIY93542.1"/>
    </source>
</evidence>
<dbReference type="PANTHER" id="PTHR36435">
    <property type="entry name" value="SLR1288 PROTEIN"/>
    <property type="match status" value="1"/>
</dbReference>
<protein>
    <submittedName>
        <fullName evidence="4">CPBP family intramembrane metalloprotease</fullName>
    </submittedName>
</protein>
<dbReference type="Proteomes" id="UP000824013">
    <property type="component" value="Unassembled WGS sequence"/>
</dbReference>
<dbReference type="EMBL" id="DXCM01000088">
    <property type="protein sequence ID" value="HIY93542.1"/>
    <property type="molecule type" value="Genomic_DNA"/>
</dbReference>
<reference evidence="4" key="1">
    <citation type="journal article" date="2021" name="PeerJ">
        <title>Extensive microbial diversity within the chicken gut microbiome revealed by metagenomics and culture.</title>
        <authorList>
            <person name="Gilroy R."/>
            <person name="Ravi A."/>
            <person name="Getino M."/>
            <person name="Pursley I."/>
            <person name="Horton D.L."/>
            <person name="Alikhan N.F."/>
            <person name="Baker D."/>
            <person name="Gharbi K."/>
            <person name="Hall N."/>
            <person name="Watson M."/>
            <person name="Adriaenssens E.M."/>
            <person name="Foster-Nyarko E."/>
            <person name="Jarju S."/>
            <person name="Secka A."/>
            <person name="Antonio M."/>
            <person name="Oren A."/>
            <person name="Chaudhuri R.R."/>
            <person name="La Ragione R."/>
            <person name="Hildebrand F."/>
            <person name="Pallen M.J."/>
        </authorList>
    </citation>
    <scope>NUCLEOTIDE SEQUENCE</scope>
    <source>
        <strain evidence="4">3204</strain>
    </source>
</reference>
<dbReference type="GO" id="GO:0008237">
    <property type="term" value="F:metallopeptidase activity"/>
    <property type="evidence" value="ECO:0007669"/>
    <property type="project" value="UniProtKB-KW"/>
</dbReference>
<dbReference type="AlphaFoldDB" id="A0A9D2CPI7"/>